<dbReference type="InterPro" id="IPR000531">
    <property type="entry name" value="Beta-barrel_TonB"/>
</dbReference>
<evidence type="ECO:0000256" key="10">
    <source>
        <dbReference type="SAM" id="SignalP"/>
    </source>
</evidence>
<keyword evidence="13" id="KW-0675">Receptor</keyword>
<dbReference type="Pfam" id="PF00593">
    <property type="entry name" value="TonB_dep_Rec_b-barrel"/>
    <property type="match status" value="1"/>
</dbReference>
<dbReference type="Gene3D" id="2.40.170.20">
    <property type="entry name" value="TonB-dependent receptor, beta-barrel domain"/>
    <property type="match status" value="1"/>
</dbReference>
<evidence type="ECO:0000256" key="9">
    <source>
        <dbReference type="RuleBase" id="RU003357"/>
    </source>
</evidence>
<dbReference type="InterPro" id="IPR023997">
    <property type="entry name" value="TonB-dep_OMP_SusC/RagA_CS"/>
</dbReference>
<dbReference type="AlphaFoldDB" id="A0A8T4HF18"/>
<dbReference type="InterPro" id="IPR023996">
    <property type="entry name" value="TonB-dep_OMP_SusC/RagA"/>
</dbReference>
<evidence type="ECO:0000256" key="6">
    <source>
        <dbReference type="ARBA" id="ARBA00023136"/>
    </source>
</evidence>
<proteinExistence type="inferred from homology"/>
<accession>A0A8T4HF18</accession>
<keyword evidence="14" id="KW-1185">Reference proteome</keyword>
<name>A0A8T4HF18_9SPHI</name>
<evidence type="ECO:0000259" key="12">
    <source>
        <dbReference type="Pfam" id="PF07715"/>
    </source>
</evidence>
<keyword evidence="4 8" id="KW-0812">Transmembrane</keyword>
<keyword evidence="2 8" id="KW-0813">Transport</keyword>
<organism evidence="13 14">
    <name type="scientific">Rhinopithecimicrobium faecis</name>
    <dbReference type="NCBI Taxonomy" id="2820698"/>
    <lineage>
        <taxon>Bacteria</taxon>
        <taxon>Pseudomonadati</taxon>
        <taxon>Bacteroidota</taxon>
        <taxon>Sphingobacteriia</taxon>
        <taxon>Sphingobacteriales</taxon>
        <taxon>Sphingobacteriaceae</taxon>
        <taxon>Rhinopithecimicrobium</taxon>
    </lineage>
</organism>
<feature type="chain" id="PRO_5035783160" evidence="10">
    <location>
        <begin position="22"/>
        <end position="1036"/>
    </location>
</feature>
<evidence type="ECO:0000256" key="4">
    <source>
        <dbReference type="ARBA" id="ARBA00022692"/>
    </source>
</evidence>
<evidence type="ECO:0000313" key="14">
    <source>
        <dbReference type="Proteomes" id="UP000679691"/>
    </source>
</evidence>
<keyword evidence="10" id="KW-0732">Signal</keyword>
<evidence type="ECO:0000256" key="3">
    <source>
        <dbReference type="ARBA" id="ARBA00022452"/>
    </source>
</evidence>
<sequence>MKQKLLSLLLGGMILSTVSFAQEKKISGRVTNAEGKGLPGVTVLVQGANQATQTDAEGNYTFNSIATGKTLIFRSIGFSDQILKVGANSSIFNVNLTSADSQLDEVIVTGYGTQKKREVTGSIASIKGEAFRDVAGPSIDKALQGQAAGVQAANTSGILGQPAKIRIRGTNSISSSSDPLYVVDGVPYISGDQGANTASNPLSDINPNDIANVEVLKDGAATAIYGSRASNGVILITTKKGKAGAPKLTYNNWFALATPSKYYDVLDAKQFIDITNEKLTNVGRPEAAFETIDPTSKSVIDKDWQKEVFRTAFQMNHAVSMSGATEQTNYFFSAGYANLEGISDANTQKKYTVRGKLEQKAFNDRFTIGLNTAIAHTTNRGFNNSEAALSGNVGAALFAFPNAPAMWADGSYNLSADGTSLGPAANKLPIYGNYTNQRWVLDNNIYKNASLNINGSAFANIEIIKGLNLRTTIGTQLINGEDYLYYAPGHGDGKSVNGRIYQYSIPNFRYNWQNTLNYDTQFGANRINVIVGTENQKTRNRNFFAHGYGLSNTYFGENENIISGSLTNQLLGGGASENALASIFGRANYVFKDRYFISGTLRRDKISSLPYGKQSAVLPGASIGWDVAKEEFFKSSFVSQFKVRGGYAKVGNTEIGNYPYAGLFGARNYGDYNGISYNQAGNAELKFETSKKINIGLDLAFLQDRITFSADYFKNDIDNMILAVPMAPSLGVPQNFINQNVGKMFNKGFEFVLGGTVIDKNGFNWNASLNATFVKNEISQLVDGNDIVTPYHINRVGESIGSFFGYEFSGVNSANGNAIYKKADGSFVQSVFNSTSYAVYDATKKDDVSQKATLGYDDKRVLGISTPTWYGGFNNTFTYKGFDLNVFLTYSGGNKVYNQTRQEILNNMNFANAGTELLDRWTTPGQETDVPKLAYGFDNSINLNGSLNSRFLENGSFLRVQNIGLGYAVQDGAFLRSLKATNLRFFANVQNAFVFTKYTGIDPEVANSSTTNSRASLDNRSNPVPRTFTIGLNVGF</sequence>
<feature type="domain" description="TonB-dependent receptor-like beta-barrel" evidence="11">
    <location>
        <begin position="417"/>
        <end position="843"/>
    </location>
</feature>
<dbReference type="Proteomes" id="UP000679691">
    <property type="component" value="Unassembled WGS sequence"/>
</dbReference>
<comment type="similarity">
    <text evidence="8 9">Belongs to the TonB-dependent receptor family.</text>
</comment>
<evidence type="ECO:0000256" key="1">
    <source>
        <dbReference type="ARBA" id="ARBA00004571"/>
    </source>
</evidence>
<dbReference type="InterPro" id="IPR012910">
    <property type="entry name" value="Plug_dom"/>
</dbReference>
<dbReference type="GO" id="GO:0009279">
    <property type="term" value="C:cell outer membrane"/>
    <property type="evidence" value="ECO:0007669"/>
    <property type="project" value="UniProtKB-SubCell"/>
</dbReference>
<dbReference type="InterPro" id="IPR008969">
    <property type="entry name" value="CarboxyPept-like_regulatory"/>
</dbReference>
<keyword evidence="6 8" id="KW-0472">Membrane</keyword>
<protein>
    <submittedName>
        <fullName evidence="13">TonB-dependent receptor</fullName>
    </submittedName>
</protein>
<evidence type="ECO:0000256" key="7">
    <source>
        <dbReference type="ARBA" id="ARBA00023237"/>
    </source>
</evidence>
<dbReference type="EMBL" id="JAGKSB010000006">
    <property type="protein sequence ID" value="MBP3943291.1"/>
    <property type="molecule type" value="Genomic_DNA"/>
</dbReference>
<dbReference type="SUPFAM" id="SSF49464">
    <property type="entry name" value="Carboxypeptidase regulatory domain-like"/>
    <property type="match status" value="1"/>
</dbReference>
<keyword evidence="5 9" id="KW-0798">TonB box</keyword>
<evidence type="ECO:0000256" key="8">
    <source>
        <dbReference type="PROSITE-ProRule" id="PRU01360"/>
    </source>
</evidence>
<gene>
    <name evidence="13" type="ORF">J5U18_06905</name>
</gene>
<comment type="subcellular location">
    <subcellularLocation>
        <location evidence="1 8">Cell outer membrane</location>
        <topology evidence="1 8">Multi-pass membrane protein</topology>
    </subcellularLocation>
</comment>
<dbReference type="InterPro" id="IPR036942">
    <property type="entry name" value="Beta-barrel_TonB_sf"/>
</dbReference>
<dbReference type="Gene3D" id="2.60.40.1120">
    <property type="entry name" value="Carboxypeptidase-like, regulatory domain"/>
    <property type="match status" value="1"/>
</dbReference>
<dbReference type="SUPFAM" id="SSF56935">
    <property type="entry name" value="Porins"/>
    <property type="match status" value="1"/>
</dbReference>
<evidence type="ECO:0000256" key="2">
    <source>
        <dbReference type="ARBA" id="ARBA00022448"/>
    </source>
</evidence>
<dbReference type="Gene3D" id="2.170.130.10">
    <property type="entry name" value="TonB-dependent receptor, plug domain"/>
    <property type="match status" value="1"/>
</dbReference>
<evidence type="ECO:0000313" key="13">
    <source>
        <dbReference type="EMBL" id="MBP3943291.1"/>
    </source>
</evidence>
<dbReference type="NCBIfam" id="TIGR04057">
    <property type="entry name" value="SusC_RagA_signa"/>
    <property type="match status" value="1"/>
</dbReference>
<keyword evidence="3 8" id="KW-1134">Transmembrane beta strand</keyword>
<keyword evidence="7 8" id="KW-0998">Cell outer membrane</keyword>
<dbReference type="PROSITE" id="PS52016">
    <property type="entry name" value="TONB_DEPENDENT_REC_3"/>
    <property type="match status" value="1"/>
</dbReference>
<comment type="caution">
    <text evidence="13">The sequence shown here is derived from an EMBL/GenBank/DDBJ whole genome shotgun (WGS) entry which is preliminary data.</text>
</comment>
<dbReference type="RefSeq" id="WP_353546782.1">
    <property type="nucleotide sequence ID" value="NZ_JAGKSB010000006.1"/>
</dbReference>
<dbReference type="InterPro" id="IPR037066">
    <property type="entry name" value="Plug_dom_sf"/>
</dbReference>
<evidence type="ECO:0000259" key="11">
    <source>
        <dbReference type="Pfam" id="PF00593"/>
    </source>
</evidence>
<dbReference type="InterPro" id="IPR039426">
    <property type="entry name" value="TonB-dep_rcpt-like"/>
</dbReference>
<reference evidence="13" key="1">
    <citation type="submission" date="2021-03" db="EMBL/GenBank/DDBJ databases">
        <authorList>
            <person name="Lu T."/>
            <person name="Wang Q."/>
            <person name="Han X."/>
        </authorList>
    </citation>
    <scope>NUCLEOTIDE SEQUENCE</scope>
    <source>
        <strain evidence="13">WQ 2009</strain>
    </source>
</reference>
<dbReference type="Pfam" id="PF13715">
    <property type="entry name" value="CarbopepD_reg_2"/>
    <property type="match status" value="1"/>
</dbReference>
<feature type="domain" description="TonB-dependent receptor plug" evidence="12">
    <location>
        <begin position="115"/>
        <end position="233"/>
    </location>
</feature>
<evidence type="ECO:0000256" key="5">
    <source>
        <dbReference type="ARBA" id="ARBA00023077"/>
    </source>
</evidence>
<dbReference type="NCBIfam" id="TIGR04056">
    <property type="entry name" value="OMP_RagA_SusC"/>
    <property type="match status" value="1"/>
</dbReference>
<dbReference type="Pfam" id="PF07715">
    <property type="entry name" value="Plug"/>
    <property type="match status" value="1"/>
</dbReference>
<feature type="signal peptide" evidence="10">
    <location>
        <begin position="1"/>
        <end position="21"/>
    </location>
</feature>